<dbReference type="Proteomes" id="UP001433508">
    <property type="component" value="Unassembled WGS sequence"/>
</dbReference>
<accession>A0ACC3T9Q0</accession>
<keyword evidence="2" id="KW-1185">Reference proteome</keyword>
<gene>
    <name evidence="1" type="ORF">V1525DRAFT_423583</name>
</gene>
<evidence type="ECO:0000313" key="1">
    <source>
        <dbReference type="EMBL" id="KAK9240638.1"/>
    </source>
</evidence>
<dbReference type="EMBL" id="MU971338">
    <property type="protein sequence ID" value="KAK9240638.1"/>
    <property type="molecule type" value="Genomic_DNA"/>
</dbReference>
<organism evidence="1 2">
    <name type="scientific">Lipomyces kononenkoae</name>
    <name type="common">Yeast</name>
    <dbReference type="NCBI Taxonomy" id="34357"/>
    <lineage>
        <taxon>Eukaryota</taxon>
        <taxon>Fungi</taxon>
        <taxon>Dikarya</taxon>
        <taxon>Ascomycota</taxon>
        <taxon>Saccharomycotina</taxon>
        <taxon>Lipomycetes</taxon>
        <taxon>Lipomycetales</taxon>
        <taxon>Lipomycetaceae</taxon>
        <taxon>Lipomyces</taxon>
    </lineage>
</organism>
<sequence>MPILEKYQSLPGLDTRSPDVFETPDLEEAISRVEIPDTPSVPGTVNDEIDYSNISVDVARERFLNKTLNSTNTTDDHLIESTEMKIARLKKEIEELAAALEASNVEQAEKAEKGNAGEFNEVSELANTMRSIVLSRQDPTGNVLRSFGTKSEYLRAGYKPLDSEVPLSTATGFNPSMPNDAENARLLDLDNRLSRLEKVIGNTSSIAFNGTFHATVFEQPVIPTLSSLSQKVNSLTSSPEKLDATLARVRQLVAAVEKASSGNTSKLPTGSHRTPLSGEAEDKSQADKIESIYSSLASVEKLIQIVPGLVDRLRSLQFLHSEAGETISNLGEIRDKTDTVEGHISKWRIALESAEKRLDEIEDREKRNLDTAREWVKDLESKVKSL</sequence>
<reference evidence="2" key="1">
    <citation type="journal article" date="2024" name="Front. Bioeng. Biotechnol.">
        <title>Genome-scale model development and genomic sequencing of the oleaginous clade Lipomyces.</title>
        <authorList>
            <person name="Czajka J.J."/>
            <person name="Han Y."/>
            <person name="Kim J."/>
            <person name="Mondo S.J."/>
            <person name="Hofstad B.A."/>
            <person name="Robles A."/>
            <person name="Haridas S."/>
            <person name="Riley R."/>
            <person name="LaButti K."/>
            <person name="Pangilinan J."/>
            <person name="Andreopoulos W."/>
            <person name="Lipzen A."/>
            <person name="Yan J."/>
            <person name="Wang M."/>
            <person name="Ng V."/>
            <person name="Grigoriev I.V."/>
            <person name="Spatafora J.W."/>
            <person name="Magnuson J.K."/>
            <person name="Baker S.E."/>
            <person name="Pomraning K.R."/>
        </authorList>
    </citation>
    <scope>NUCLEOTIDE SEQUENCE [LARGE SCALE GENOMIC DNA]</scope>
    <source>
        <strain evidence="2">CBS 7786</strain>
    </source>
</reference>
<evidence type="ECO:0000313" key="2">
    <source>
        <dbReference type="Proteomes" id="UP001433508"/>
    </source>
</evidence>
<protein>
    <submittedName>
        <fullName evidence="1">Dynamitin-domain-containing protein</fullName>
    </submittedName>
</protein>
<name>A0ACC3T9Q0_LIPKO</name>
<proteinExistence type="predicted"/>
<comment type="caution">
    <text evidence="1">The sequence shown here is derived from an EMBL/GenBank/DDBJ whole genome shotgun (WGS) entry which is preliminary data.</text>
</comment>